<keyword evidence="3" id="KW-1185">Reference proteome</keyword>
<evidence type="ECO:0000256" key="1">
    <source>
        <dbReference type="SAM" id="MobiDB-lite"/>
    </source>
</evidence>
<dbReference type="AlphaFoldDB" id="A0A562IEQ8"/>
<dbReference type="Proteomes" id="UP000319825">
    <property type="component" value="Unassembled WGS sequence"/>
</dbReference>
<protein>
    <submittedName>
        <fullName evidence="2">Uncharacterized protein</fullName>
    </submittedName>
</protein>
<accession>A0A562IEQ8</accession>
<feature type="region of interest" description="Disordered" evidence="1">
    <location>
        <begin position="1"/>
        <end position="37"/>
    </location>
</feature>
<organism evidence="2 3">
    <name type="scientific">Micromonospora olivasterospora</name>
    <dbReference type="NCBI Taxonomy" id="1880"/>
    <lineage>
        <taxon>Bacteria</taxon>
        <taxon>Bacillati</taxon>
        <taxon>Actinomycetota</taxon>
        <taxon>Actinomycetes</taxon>
        <taxon>Micromonosporales</taxon>
        <taxon>Micromonosporaceae</taxon>
        <taxon>Micromonospora</taxon>
    </lineage>
</organism>
<dbReference type="EMBL" id="VLKE01000001">
    <property type="protein sequence ID" value="TWH69392.1"/>
    <property type="molecule type" value="Genomic_DNA"/>
</dbReference>
<evidence type="ECO:0000313" key="2">
    <source>
        <dbReference type="EMBL" id="TWH69392.1"/>
    </source>
</evidence>
<name>A0A562IEQ8_MICOL</name>
<comment type="caution">
    <text evidence="2">The sequence shown here is derived from an EMBL/GenBank/DDBJ whole genome shotgun (WGS) entry which is preliminary data.</text>
</comment>
<feature type="compositionally biased region" description="Polar residues" evidence="1">
    <location>
        <begin position="10"/>
        <end position="22"/>
    </location>
</feature>
<reference evidence="2 3" key="1">
    <citation type="submission" date="2019-07" db="EMBL/GenBank/DDBJ databases">
        <title>R&amp;d 2014.</title>
        <authorList>
            <person name="Klenk H.-P."/>
        </authorList>
    </citation>
    <scope>NUCLEOTIDE SEQUENCE [LARGE SCALE GENOMIC DNA]</scope>
    <source>
        <strain evidence="2 3">DSM 43868</strain>
    </source>
</reference>
<gene>
    <name evidence="2" type="ORF">JD77_04401</name>
</gene>
<proteinExistence type="predicted"/>
<evidence type="ECO:0000313" key="3">
    <source>
        <dbReference type="Proteomes" id="UP000319825"/>
    </source>
</evidence>
<sequence>MSPSALAGAGTTSGVEPAWQSNAPSPPSVTATAPACQRWRSPWAPRDAVASRDAPGAVFASSRTSDSFGVARCTPGTAAGPRGCGSHTTGARVAASAARSAGCRATPRP</sequence>